<evidence type="ECO:0000313" key="1">
    <source>
        <dbReference type="EMBL" id="HIU22782.1"/>
    </source>
</evidence>
<evidence type="ECO:0000313" key="2">
    <source>
        <dbReference type="Proteomes" id="UP000824087"/>
    </source>
</evidence>
<dbReference type="AlphaFoldDB" id="A0A9D1HVG6"/>
<comment type="caution">
    <text evidence="1">The sequence shown here is derived from an EMBL/GenBank/DDBJ whole genome shotgun (WGS) entry which is preliminary data.</text>
</comment>
<protein>
    <submittedName>
        <fullName evidence="1">Uncharacterized protein</fullName>
    </submittedName>
</protein>
<gene>
    <name evidence="1" type="ORF">IAD49_04305</name>
</gene>
<dbReference type="EMBL" id="DVML01000025">
    <property type="protein sequence ID" value="HIU22782.1"/>
    <property type="molecule type" value="Genomic_DNA"/>
</dbReference>
<accession>A0A9D1HVG6</accession>
<dbReference type="Proteomes" id="UP000824087">
    <property type="component" value="Unassembled WGS sequence"/>
</dbReference>
<reference evidence="1" key="2">
    <citation type="journal article" date="2021" name="PeerJ">
        <title>Extensive microbial diversity within the chicken gut microbiome revealed by metagenomics and culture.</title>
        <authorList>
            <person name="Gilroy R."/>
            <person name="Ravi A."/>
            <person name="Getino M."/>
            <person name="Pursley I."/>
            <person name="Horton D.L."/>
            <person name="Alikhan N.F."/>
            <person name="Baker D."/>
            <person name="Gharbi K."/>
            <person name="Hall N."/>
            <person name="Watson M."/>
            <person name="Adriaenssens E.M."/>
            <person name="Foster-Nyarko E."/>
            <person name="Jarju S."/>
            <person name="Secka A."/>
            <person name="Antonio M."/>
            <person name="Oren A."/>
            <person name="Chaudhuri R.R."/>
            <person name="La Ragione R."/>
            <person name="Hildebrand F."/>
            <person name="Pallen M.J."/>
        </authorList>
    </citation>
    <scope>NUCLEOTIDE SEQUENCE</scope>
    <source>
        <strain evidence="1">CHK197-8231</strain>
    </source>
</reference>
<organism evidence="1 2">
    <name type="scientific">Candidatus Fimihabitans intestinipullorum</name>
    <dbReference type="NCBI Taxonomy" id="2840820"/>
    <lineage>
        <taxon>Bacteria</taxon>
        <taxon>Bacillati</taxon>
        <taxon>Mycoplasmatota</taxon>
        <taxon>Mycoplasmatota incertae sedis</taxon>
        <taxon>Candidatus Fimihabitans</taxon>
    </lineage>
</organism>
<name>A0A9D1HVG6_9BACT</name>
<reference evidence="1" key="1">
    <citation type="submission" date="2020-10" db="EMBL/GenBank/DDBJ databases">
        <authorList>
            <person name="Gilroy R."/>
        </authorList>
    </citation>
    <scope>NUCLEOTIDE SEQUENCE</scope>
    <source>
        <strain evidence="1">CHK197-8231</strain>
    </source>
</reference>
<sequence length="194" mass="23361">MTQEDLNQFLAVLMYGLAHNSAHYHECCYGTKQTKEQTYQVARIPVFKVDGFDTLQQLFATNMEEYPMLNYYFHCDQLMESRKQYENGLNQFARNYHLEFKPDRKYSNLYFKITSNIKHKIQSDLLNEMIQKQDSMQYPIDEMMVGIEREMIRFANDFYLANFFSRLKDRDIEQRNVYQKGKAYQKRLQPKIGS</sequence>
<proteinExistence type="predicted"/>